<proteinExistence type="predicted"/>
<reference evidence="1 2" key="1">
    <citation type="journal article" date="2023" name="IMA Fungus">
        <title>Comparative genomic study of the Penicillium genus elucidates a diverse pangenome and 15 lateral gene transfer events.</title>
        <authorList>
            <person name="Petersen C."/>
            <person name="Sorensen T."/>
            <person name="Nielsen M.R."/>
            <person name="Sondergaard T.E."/>
            <person name="Sorensen J.L."/>
            <person name="Fitzpatrick D.A."/>
            <person name="Frisvad J.C."/>
            <person name="Nielsen K.L."/>
        </authorList>
    </citation>
    <scope>NUCLEOTIDE SEQUENCE [LARGE SCALE GENOMIC DNA]</scope>
    <source>
        <strain evidence="1 2">IBT 35679</strain>
    </source>
</reference>
<sequence length="61" mass="6895">MRFNSVVPYRHFPSTDWRSTRWQETIGAKGDPPQPIPPVGRTKHMASLAPKIDGATRYEAS</sequence>
<comment type="caution">
    <text evidence="1">The sequence shown here is derived from an EMBL/GenBank/DDBJ whole genome shotgun (WGS) entry which is preliminary data.</text>
</comment>
<dbReference type="AlphaFoldDB" id="A0AAD6CJ81"/>
<dbReference type="Proteomes" id="UP001220324">
    <property type="component" value="Unassembled WGS sequence"/>
</dbReference>
<evidence type="ECO:0000313" key="1">
    <source>
        <dbReference type="EMBL" id="KAJ5524501.1"/>
    </source>
</evidence>
<organism evidence="1 2">
    <name type="scientific">Penicillium frequentans</name>
    <dbReference type="NCBI Taxonomy" id="3151616"/>
    <lineage>
        <taxon>Eukaryota</taxon>
        <taxon>Fungi</taxon>
        <taxon>Dikarya</taxon>
        <taxon>Ascomycota</taxon>
        <taxon>Pezizomycotina</taxon>
        <taxon>Eurotiomycetes</taxon>
        <taxon>Eurotiomycetidae</taxon>
        <taxon>Eurotiales</taxon>
        <taxon>Aspergillaceae</taxon>
        <taxon>Penicillium</taxon>
    </lineage>
</organism>
<name>A0AAD6CJ81_9EURO</name>
<gene>
    <name evidence="1" type="ORF">N7494_011151</name>
</gene>
<keyword evidence="2" id="KW-1185">Reference proteome</keyword>
<protein>
    <submittedName>
        <fullName evidence="1">Uncharacterized protein</fullName>
    </submittedName>
</protein>
<dbReference type="EMBL" id="JAQIZZ010000008">
    <property type="protein sequence ID" value="KAJ5524501.1"/>
    <property type="molecule type" value="Genomic_DNA"/>
</dbReference>
<accession>A0AAD6CJ81</accession>
<evidence type="ECO:0000313" key="2">
    <source>
        <dbReference type="Proteomes" id="UP001220324"/>
    </source>
</evidence>